<gene>
    <name evidence="1" type="ORF">PoB_005390500</name>
</gene>
<keyword evidence="2" id="KW-1185">Reference proteome</keyword>
<reference evidence="1 2" key="1">
    <citation type="journal article" date="2021" name="Elife">
        <title>Chloroplast acquisition without the gene transfer in kleptoplastic sea slugs, Plakobranchus ocellatus.</title>
        <authorList>
            <person name="Maeda T."/>
            <person name="Takahashi S."/>
            <person name="Yoshida T."/>
            <person name="Shimamura S."/>
            <person name="Takaki Y."/>
            <person name="Nagai Y."/>
            <person name="Toyoda A."/>
            <person name="Suzuki Y."/>
            <person name="Arimoto A."/>
            <person name="Ishii H."/>
            <person name="Satoh N."/>
            <person name="Nishiyama T."/>
            <person name="Hasebe M."/>
            <person name="Maruyama T."/>
            <person name="Minagawa J."/>
            <person name="Obokata J."/>
            <person name="Shigenobu S."/>
        </authorList>
    </citation>
    <scope>NUCLEOTIDE SEQUENCE [LARGE SCALE GENOMIC DNA]</scope>
</reference>
<sequence>MRWLRPEIRPPGGRLPSSFVCKRCNWLNQLYKSDSAWSKDNRPGKGWIKGFLARHPDLFEWTPQSLDWERAEVTAAGIGCWFEEMKKYMDSQDTSLLESLERLYNAGKSGFAFCPKNRQVLAFKGSKHIHNVTSNTKNQVTALACMSGTGHYLPPLLIFPYKRIPYKNLLEGFPEAQLQICDSGWITAFVFYIWLRDTSRTSRSQWHNTPTATARIHQCLKHLNSVKALITSHPATGSKLFWGN</sequence>
<protein>
    <submittedName>
        <fullName evidence="1">Tigger transposable element-derived protein 6-like protein</fullName>
    </submittedName>
</protein>
<proteinExistence type="predicted"/>
<organism evidence="1 2">
    <name type="scientific">Plakobranchus ocellatus</name>
    <dbReference type="NCBI Taxonomy" id="259542"/>
    <lineage>
        <taxon>Eukaryota</taxon>
        <taxon>Metazoa</taxon>
        <taxon>Spiralia</taxon>
        <taxon>Lophotrochozoa</taxon>
        <taxon>Mollusca</taxon>
        <taxon>Gastropoda</taxon>
        <taxon>Heterobranchia</taxon>
        <taxon>Euthyneura</taxon>
        <taxon>Panpulmonata</taxon>
        <taxon>Sacoglossa</taxon>
        <taxon>Placobranchoidea</taxon>
        <taxon>Plakobranchidae</taxon>
        <taxon>Plakobranchus</taxon>
    </lineage>
</organism>
<dbReference type="EMBL" id="BLXT01005922">
    <property type="protein sequence ID" value="GFO27400.1"/>
    <property type="molecule type" value="Genomic_DNA"/>
</dbReference>
<comment type="caution">
    <text evidence="1">The sequence shown here is derived from an EMBL/GenBank/DDBJ whole genome shotgun (WGS) entry which is preliminary data.</text>
</comment>
<evidence type="ECO:0000313" key="1">
    <source>
        <dbReference type="EMBL" id="GFO27400.1"/>
    </source>
</evidence>
<dbReference type="Proteomes" id="UP000735302">
    <property type="component" value="Unassembled WGS sequence"/>
</dbReference>
<accession>A0AAV4C3Z6</accession>
<dbReference type="AlphaFoldDB" id="A0AAV4C3Z6"/>
<name>A0AAV4C3Z6_9GAST</name>
<evidence type="ECO:0000313" key="2">
    <source>
        <dbReference type="Proteomes" id="UP000735302"/>
    </source>
</evidence>